<organism evidence="3 4">
    <name type="scientific">Sphingopyxis indica</name>
    <dbReference type="NCBI Taxonomy" id="436663"/>
    <lineage>
        <taxon>Bacteria</taxon>
        <taxon>Pseudomonadati</taxon>
        <taxon>Pseudomonadota</taxon>
        <taxon>Alphaproteobacteria</taxon>
        <taxon>Sphingomonadales</taxon>
        <taxon>Sphingomonadaceae</taxon>
        <taxon>Sphingopyxis</taxon>
    </lineage>
</organism>
<dbReference type="Pfam" id="PF10686">
    <property type="entry name" value="YAcAr"/>
    <property type="match status" value="1"/>
</dbReference>
<dbReference type="InterPro" id="IPR019627">
    <property type="entry name" value="YAcAr"/>
</dbReference>
<feature type="region of interest" description="Disordered" evidence="1">
    <location>
        <begin position="1"/>
        <end position="21"/>
    </location>
</feature>
<feature type="domain" description="YspA cpYpsA-related SLOG" evidence="2">
    <location>
        <begin position="195"/>
        <end position="261"/>
    </location>
</feature>
<dbReference type="AlphaFoldDB" id="A0A239KAQ7"/>
<dbReference type="OrthoDB" id="9806973at2"/>
<gene>
    <name evidence="3" type="ORF">SAMN06295955_11362</name>
</gene>
<reference evidence="3 4" key="1">
    <citation type="submission" date="2017-06" db="EMBL/GenBank/DDBJ databases">
        <authorList>
            <person name="Kim H.J."/>
            <person name="Triplett B.A."/>
        </authorList>
    </citation>
    <scope>NUCLEOTIDE SEQUENCE [LARGE SCALE GENOMIC DNA]</scope>
    <source>
        <strain evidence="3 4">DS15</strain>
    </source>
</reference>
<dbReference type="Proteomes" id="UP000198339">
    <property type="component" value="Unassembled WGS sequence"/>
</dbReference>
<evidence type="ECO:0000256" key="1">
    <source>
        <dbReference type="SAM" id="MobiDB-lite"/>
    </source>
</evidence>
<sequence>MTDLSDFPERGEPHEPGASAYLLQEMQLYGHRPYEDEPDSRPLPDDRLAGGAVADIFDAMTGCLVDTRIEPDLEDLLWNIVNIFHRAGERIERDLDRNEQAQREQQREQDGSEIRSVELERKIAEGITMIERRDTMEFFRECAAEQFRLHLRKAWMPRTGSRAQHKTLTASMIDRRDFLDKRLREKAAALIPEGTRVAFSGGPACNDHQHIWAALDRIHTRHPDMVLMHGATPTGAERAAACWADTRRVPQVAFRPDWNRHKKAAPFKRNDRMIDAMPAGLVVFSGTGIQDNLVDKARAFGIPVWDFRVPPET</sequence>
<keyword evidence="4" id="KW-1185">Reference proteome</keyword>
<accession>A0A239KAQ7</accession>
<evidence type="ECO:0000313" key="4">
    <source>
        <dbReference type="Proteomes" id="UP000198339"/>
    </source>
</evidence>
<proteinExistence type="predicted"/>
<name>A0A239KAQ7_9SPHN</name>
<feature type="region of interest" description="Disordered" evidence="1">
    <location>
        <begin position="95"/>
        <end position="114"/>
    </location>
</feature>
<evidence type="ECO:0000313" key="3">
    <source>
        <dbReference type="EMBL" id="SNT15040.1"/>
    </source>
</evidence>
<evidence type="ECO:0000259" key="2">
    <source>
        <dbReference type="Pfam" id="PF10686"/>
    </source>
</evidence>
<dbReference type="RefSeq" id="WP_089216916.1">
    <property type="nucleotide sequence ID" value="NZ_FZPA01000013.1"/>
</dbReference>
<protein>
    <recommendedName>
        <fullName evidence="2">YspA cpYpsA-related SLOG domain-containing protein</fullName>
    </recommendedName>
</protein>
<dbReference type="EMBL" id="FZPA01000013">
    <property type="protein sequence ID" value="SNT15040.1"/>
    <property type="molecule type" value="Genomic_DNA"/>
</dbReference>